<sequence length="41" mass="4931">MYVPLKTTIFQSDILFEKCKINLPYTKEKCQLYFSLLKEVN</sequence>
<protein>
    <submittedName>
        <fullName evidence="1">Uncharacterized protein</fullName>
    </submittedName>
</protein>
<dbReference type="Proteomes" id="UP000001753">
    <property type="component" value="Chromosome"/>
</dbReference>
<dbReference type="AlphaFoldDB" id="C2XZB0"/>
<evidence type="ECO:0000313" key="1">
    <source>
        <dbReference type="EMBL" id="EEL68953.1"/>
    </source>
</evidence>
<reference evidence="1" key="1">
    <citation type="journal article" date="2012" name="Genome Res.">
        <title>Genomic characterization of the Bacillus cereus sensu lato species: Backdrop to the evolution of Bacillus anthracis.</title>
        <authorList>
            <person name="Zwick M.E."/>
            <person name="Joseph S.J."/>
            <person name="Didelot X."/>
            <person name="Chen P.E."/>
            <person name="Bishop-Lilly K.A."/>
            <person name="Stewart A.C."/>
            <person name="Willner K."/>
            <person name="Nolan N."/>
            <person name="Lentz S."/>
            <person name="Thomason M.K."/>
            <person name="Sozhamannan S."/>
            <person name="Mateczun A.J."/>
            <person name="Du L."/>
            <person name="Read T.D."/>
        </authorList>
    </citation>
    <scope>NUCLEOTIDE SEQUENCE [LARGE SCALE GENOMIC DNA]</scope>
    <source>
        <strain evidence="1">AH603</strain>
    </source>
</reference>
<name>C2XZB0_BACMY</name>
<comment type="caution">
    <text evidence="1">The sequence shown here is derived from an EMBL/GenBank/DDBJ whole genome shotgun (WGS) entry which is preliminary data.</text>
</comment>
<organism evidence="1">
    <name type="scientific">Bacillus mycoides</name>
    <dbReference type="NCBI Taxonomy" id="1405"/>
    <lineage>
        <taxon>Bacteria</taxon>
        <taxon>Bacillati</taxon>
        <taxon>Bacillota</taxon>
        <taxon>Bacilli</taxon>
        <taxon>Bacillales</taxon>
        <taxon>Bacillaceae</taxon>
        <taxon>Bacillus</taxon>
        <taxon>Bacillus cereus group</taxon>
    </lineage>
</organism>
<proteinExistence type="predicted"/>
<gene>
    <name evidence="1" type="ORF">bcere0026_40440</name>
</gene>
<dbReference type="EMBL" id="ACMP01000112">
    <property type="protein sequence ID" value="EEL68953.1"/>
    <property type="molecule type" value="Genomic_DNA"/>
</dbReference>
<accession>C2XZB0</accession>
<dbReference type="HOGENOM" id="CLU_3246721_0_0_9"/>